<dbReference type="Proteomes" id="UP000627292">
    <property type="component" value="Unassembled WGS sequence"/>
</dbReference>
<dbReference type="Pfam" id="PF10988">
    <property type="entry name" value="DUF2807"/>
    <property type="match status" value="1"/>
</dbReference>
<dbReference type="InterPro" id="IPR021255">
    <property type="entry name" value="DUF2807"/>
</dbReference>
<evidence type="ECO:0000256" key="1">
    <source>
        <dbReference type="SAM" id="SignalP"/>
    </source>
</evidence>
<feature type="signal peptide" evidence="1">
    <location>
        <begin position="1"/>
        <end position="22"/>
    </location>
</feature>
<keyword evidence="4" id="KW-1185">Reference proteome</keyword>
<protein>
    <recommendedName>
        <fullName evidence="2">Putative auto-transporter adhesin head GIN domain-containing protein</fullName>
    </recommendedName>
</protein>
<proteinExistence type="predicted"/>
<name>A0A917J138_9BACT</name>
<comment type="caution">
    <text evidence="3">The sequence shown here is derived from an EMBL/GenBank/DDBJ whole genome shotgun (WGS) entry which is preliminary data.</text>
</comment>
<dbReference type="RefSeq" id="WP_188952552.1">
    <property type="nucleotide sequence ID" value="NZ_BMIB01000002.1"/>
</dbReference>
<gene>
    <name evidence="3" type="ORF">GCM10011379_25020</name>
</gene>
<feature type="chain" id="PRO_5037183362" description="Putative auto-transporter adhesin head GIN domain-containing protein" evidence="1">
    <location>
        <begin position="23"/>
        <end position="241"/>
    </location>
</feature>
<evidence type="ECO:0000259" key="2">
    <source>
        <dbReference type="Pfam" id="PF10988"/>
    </source>
</evidence>
<dbReference type="AlphaFoldDB" id="A0A917J138"/>
<evidence type="ECO:0000313" key="4">
    <source>
        <dbReference type="Proteomes" id="UP000627292"/>
    </source>
</evidence>
<accession>A0A917J138</accession>
<evidence type="ECO:0000313" key="3">
    <source>
        <dbReference type="EMBL" id="GGH68565.1"/>
    </source>
</evidence>
<feature type="domain" description="Putative auto-transporter adhesin head GIN" evidence="2">
    <location>
        <begin position="39"/>
        <end position="224"/>
    </location>
</feature>
<reference evidence="3" key="2">
    <citation type="submission" date="2020-09" db="EMBL/GenBank/DDBJ databases">
        <authorList>
            <person name="Sun Q."/>
            <person name="Zhou Y."/>
        </authorList>
    </citation>
    <scope>NUCLEOTIDE SEQUENCE</scope>
    <source>
        <strain evidence="3">CGMCC 1.15290</strain>
    </source>
</reference>
<dbReference type="Gene3D" id="2.160.20.120">
    <property type="match status" value="1"/>
</dbReference>
<dbReference type="EMBL" id="BMIB01000002">
    <property type="protein sequence ID" value="GGH68565.1"/>
    <property type="molecule type" value="Genomic_DNA"/>
</dbReference>
<reference evidence="3" key="1">
    <citation type="journal article" date="2014" name="Int. J. Syst. Evol. Microbiol.">
        <title>Complete genome sequence of Corynebacterium casei LMG S-19264T (=DSM 44701T), isolated from a smear-ripened cheese.</title>
        <authorList>
            <consortium name="US DOE Joint Genome Institute (JGI-PGF)"/>
            <person name="Walter F."/>
            <person name="Albersmeier A."/>
            <person name="Kalinowski J."/>
            <person name="Ruckert C."/>
        </authorList>
    </citation>
    <scope>NUCLEOTIDE SEQUENCE</scope>
    <source>
        <strain evidence="3">CGMCC 1.15290</strain>
    </source>
</reference>
<keyword evidence="1" id="KW-0732">Signal</keyword>
<organism evidence="3 4">
    <name type="scientific">Filimonas zeae</name>
    <dbReference type="NCBI Taxonomy" id="1737353"/>
    <lineage>
        <taxon>Bacteria</taxon>
        <taxon>Pseudomonadati</taxon>
        <taxon>Bacteroidota</taxon>
        <taxon>Chitinophagia</taxon>
        <taxon>Chitinophagales</taxon>
        <taxon>Chitinophagaceae</taxon>
        <taxon>Filimonas</taxon>
    </lineage>
</organism>
<sequence length="241" mass="25099">MKRKYIPLVFLFSFLTVSLLHAQTLVYDANAEVRKVESFTGIEASGGVTVYIIQGKEQAVAVSTGDEKNLSRIKTEVRNGVLRIRPESGAWNSWNWGNKGVKAYVTVTTLETIDFSGASAARVTGDLQVGTLKMELSGASSFKGSVKGGTLKIDATGASSATLAGTVQTFNAEASGASSLKGYDLTAVTCTVEASGASSISITATKEINAEASGASSIGYKGDAVIKHIDVSGASSIKRKD</sequence>